<dbReference type="EMBL" id="AKGD01000001">
    <property type="protein sequence ID" value="EIT70686.1"/>
    <property type="molecule type" value="Genomic_DNA"/>
</dbReference>
<name>I8I3M9_9GAMM</name>
<accession>I8I3M9</accession>
<evidence type="ECO:0000313" key="2">
    <source>
        <dbReference type="Proteomes" id="UP000003704"/>
    </source>
</evidence>
<reference evidence="1 2" key="1">
    <citation type="journal article" date="2012" name="J. Bacteriol.">
        <title>Genome Sequence of n-Alkane-Degrading Hydrocarboniphaga effusa Strain AP103T (ATCC BAA-332T).</title>
        <authorList>
            <person name="Chang H.K."/>
            <person name="Zylstra G.J."/>
            <person name="Chae J.C."/>
        </authorList>
    </citation>
    <scope>NUCLEOTIDE SEQUENCE [LARGE SCALE GENOMIC DNA]</scope>
    <source>
        <strain evidence="1 2">AP103</strain>
    </source>
</reference>
<proteinExistence type="predicted"/>
<dbReference type="AlphaFoldDB" id="I8I3M9"/>
<evidence type="ECO:0000313" key="1">
    <source>
        <dbReference type="EMBL" id="EIT70686.1"/>
    </source>
</evidence>
<sequence>MSTASRRGRGSAFVGPDDDLVFETIISTIDYADELGIRLGYQF</sequence>
<protein>
    <submittedName>
        <fullName evidence="1">Uncharacterized protein</fullName>
    </submittedName>
</protein>
<comment type="caution">
    <text evidence="1">The sequence shown here is derived from an EMBL/GenBank/DDBJ whole genome shotgun (WGS) entry which is preliminary data.</text>
</comment>
<keyword evidence="2" id="KW-1185">Reference proteome</keyword>
<dbReference type="Proteomes" id="UP000003704">
    <property type="component" value="Unassembled WGS sequence"/>
</dbReference>
<organism evidence="1 2">
    <name type="scientific">Hydrocarboniphaga effusa AP103</name>
    <dbReference type="NCBI Taxonomy" id="1172194"/>
    <lineage>
        <taxon>Bacteria</taxon>
        <taxon>Pseudomonadati</taxon>
        <taxon>Pseudomonadota</taxon>
        <taxon>Gammaproteobacteria</taxon>
        <taxon>Nevskiales</taxon>
        <taxon>Nevskiaceae</taxon>
        <taxon>Hydrocarboniphaga</taxon>
    </lineage>
</organism>
<gene>
    <name evidence="1" type="ORF">WQQ_08230</name>
</gene>
<dbReference type="STRING" id="1172194.WQQ_08230"/>